<keyword evidence="3" id="KW-1185">Reference proteome</keyword>
<evidence type="ECO:0000256" key="1">
    <source>
        <dbReference type="SAM" id="MobiDB-lite"/>
    </source>
</evidence>
<evidence type="ECO:0008006" key="4">
    <source>
        <dbReference type="Google" id="ProtNLM"/>
    </source>
</evidence>
<gene>
    <name evidence="2" type="ORF">SAMN05216204_12555</name>
</gene>
<dbReference type="EMBL" id="FOLD01000025">
    <property type="protein sequence ID" value="SFD44745.1"/>
    <property type="molecule type" value="Genomic_DNA"/>
</dbReference>
<accession>A0A1I1SE20</accession>
<dbReference type="STRING" id="1164594.SAMN05216204_12555"/>
<name>A0A1I1SE20_9BURK</name>
<dbReference type="Proteomes" id="UP000198639">
    <property type="component" value="Unassembled WGS sequence"/>
</dbReference>
<feature type="region of interest" description="Disordered" evidence="1">
    <location>
        <begin position="1"/>
        <end position="23"/>
    </location>
</feature>
<dbReference type="OrthoDB" id="8779432at2"/>
<evidence type="ECO:0000313" key="2">
    <source>
        <dbReference type="EMBL" id="SFD44745.1"/>
    </source>
</evidence>
<sequence length="96" mass="9953">MPQSSSRPFQGGTPGPAARPAPGRYIVRATDDGGALGAFIDSLGANPAIRLVETIGPGAGPPHTVVVETDPDTAEQLRRNHNQLTIEPDGPLSLFD</sequence>
<dbReference type="RefSeq" id="WP_091876046.1">
    <property type="nucleotide sequence ID" value="NZ_FOLD01000025.1"/>
</dbReference>
<organism evidence="2 3">
    <name type="scientific">Massilia yuzhufengensis</name>
    <dbReference type="NCBI Taxonomy" id="1164594"/>
    <lineage>
        <taxon>Bacteria</taxon>
        <taxon>Pseudomonadati</taxon>
        <taxon>Pseudomonadota</taxon>
        <taxon>Betaproteobacteria</taxon>
        <taxon>Burkholderiales</taxon>
        <taxon>Oxalobacteraceae</taxon>
        <taxon>Telluria group</taxon>
        <taxon>Massilia</taxon>
    </lineage>
</organism>
<evidence type="ECO:0000313" key="3">
    <source>
        <dbReference type="Proteomes" id="UP000198639"/>
    </source>
</evidence>
<proteinExistence type="predicted"/>
<dbReference type="AlphaFoldDB" id="A0A1I1SE20"/>
<reference evidence="3" key="1">
    <citation type="submission" date="2016-10" db="EMBL/GenBank/DDBJ databases">
        <authorList>
            <person name="Varghese N."/>
            <person name="Submissions S."/>
        </authorList>
    </citation>
    <scope>NUCLEOTIDE SEQUENCE [LARGE SCALE GENOMIC DNA]</scope>
    <source>
        <strain evidence="3">CGMCC 1.12041</strain>
    </source>
</reference>
<protein>
    <recommendedName>
        <fullName evidence="4">ACT domain-containing protein</fullName>
    </recommendedName>
</protein>